<name>A0ACB7ZC41_9ERIC</name>
<comment type="caution">
    <text evidence="1">The sequence shown here is derived from an EMBL/GenBank/DDBJ whole genome shotgun (WGS) entry which is preliminary data.</text>
</comment>
<dbReference type="Proteomes" id="UP000828048">
    <property type="component" value="Chromosome 12"/>
</dbReference>
<reference evidence="1 2" key="1">
    <citation type="journal article" date="2021" name="Hortic Res">
        <title>High-quality reference genome and annotation aids understanding of berry development for evergreen blueberry (Vaccinium darrowii).</title>
        <authorList>
            <person name="Yu J."/>
            <person name="Hulse-Kemp A.M."/>
            <person name="Babiker E."/>
            <person name="Staton M."/>
        </authorList>
    </citation>
    <scope>NUCLEOTIDE SEQUENCE [LARGE SCALE GENOMIC DNA]</scope>
    <source>
        <strain evidence="2">cv. NJ 8807/NJ 8810</strain>
        <tissue evidence="1">Young leaf</tissue>
    </source>
</reference>
<dbReference type="EMBL" id="CM037162">
    <property type="protein sequence ID" value="KAH7863544.1"/>
    <property type="molecule type" value="Genomic_DNA"/>
</dbReference>
<keyword evidence="2" id="KW-1185">Reference proteome</keyword>
<gene>
    <name evidence="1" type="ORF">Vadar_018896</name>
</gene>
<evidence type="ECO:0000313" key="2">
    <source>
        <dbReference type="Proteomes" id="UP000828048"/>
    </source>
</evidence>
<sequence>MHGFSQNNDRSTHNQKQLEDDFANRRRTRSSFKQQQNKGEGDEKPQRHRQEQEGYGEEDFILDLYDEPDPTAPLFTDLKARRLRYFTPEEKKAYEKRVKESDGFDAGKYPLEVRLSTPIWEISLERSSYDRDCSSDAAKEALMGYNKENVCSIVHFCLIFIHMEAAIMKANNGLTVKINPPVGVRRSWRDVLVTPAPVASEWLSTLTPGNRGMNTAFMPIYWKAPEQRLSAILPQAPMPLQKTTPTGLLVTQAEHSLEVAEAARKKASMESCSIVRRIGREVMGQNHANPLAQRNPNSPLAQRNPNNSLAQRNPNDSLAQRKSKDSMALHNPSMRSRRLMNPIHEVQIFASMPVGIRSKTSKESSNLKRQRRRRNKASKKVEQESVEANVMVAIEKALGDYNDDSTESTTGSLVESEVESEFQENVSTTVEEQFAKLIKQAEKYATSISMSGSVTRSMAKSKESVGGVRRDGSVLLYSSSSSSGESSSSSKSDPRSVTKAVSVMMEDVNDDDQSSNSRQNQQLLEEIASLQEQLKKRDKEMSQLMEQIKGLQTQGKQKVYASPGGSFESPKFTEGNGHFFTSSNMNPMLMAMIDAMVKKQVKKAKEKDDEALRAQTFEGFNDLCTKAHDMELHLSKRRRPRVVDRLETSTAATVETKKGGPIVVGAQKPKETKKATMKERLEKNYSFTDDLVEDMFEDLLEQKLITLPEVKRPHEEGKTTHPKYCPYHRLISHTLRDYFVLKDKIQELFDSKTIELPPLEKMTANPITADDDDDGEGKWIVYQSKGMKKRRNSSSRTKAPFVPKRPRKPKTSKKIKRTKVSTSAAKKKKGPKKQKREELVSNEPLKQSPHIRITLKEFLPEKLQSLE</sequence>
<protein>
    <submittedName>
        <fullName evidence="1">Uncharacterized protein</fullName>
    </submittedName>
</protein>
<evidence type="ECO:0000313" key="1">
    <source>
        <dbReference type="EMBL" id="KAH7863544.1"/>
    </source>
</evidence>
<proteinExistence type="predicted"/>
<organism evidence="1 2">
    <name type="scientific">Vaccinium darrowii</name>
    <dbReference type="NCBI Taxonomy" id="229202"/>
    <lineage>
        <taxon>Eukaryota</taxon>
        <taxon>Viridiplantae</taxon>
        <taxon>Streptophyta</taxon>
        <taxon>Embryophyta</taxon>
        <taxon>Tracheophyta</taxon>
        <taxon>Spermatophyta</taxon>
        <taxon>Magnoliopsida</taxon>
        <taxon>eudicotyledons</taxon>
        <taxon>Gunneridae</taxon>
        <taxon>Pentapetalae</taxon>
        <taxon>asterids</taxon>
        <taxon>Ericales</taxon>
        <taxon>Ericaceae</taxon>
        <taxon>Vaccinioideae</taxon>
        <taxon>Vaccinieae</taxon>
        <taxon>Vaccinium</taxon>
    </lineage>
</organism>
<accession>A0ACB7ZC41</accession>